<accession>A0ABU0FQH3</accession>
<keyword evidence="5" id="KW-1185">Reference proteome</keyword>
<dbReference type="EMBL" id="JAUSVK010000001">
    <property type="protein sequence ID" value="MDQ0396315.1"/>
    <property type="molecule type" value="Genomic_DNA"/>
</dbReference>
<evidence type="ECO:0000256" key="1">
    <source>
        <dbReference type="ARBA" id="ARBA00022679"/>
    </source>
</evidence>
<dbReference type="PROSITE" id="PS51186">
    <property type="entry name" value="GNAT"/>
    <property type="match status" value="1"/>
</dbReference>
<reference evidence="4 5" key="1">
    <citation type="submission" date="2023-07" db="EMBL/GenBank/DDBJ databases">
        <title>Genomic Encyclopedia of Type Strains, Phase IV (KMG-IV): sequencing the most valuable type-strain genomes for metagenomic binning, comparative biology and taxonomic classification.</title>
        <authorList>
            <person name="Goeker M."/>
        </authorList>
    </citation>
    <scope>NUCLEOTIDE SEQUENCE [LARGE SCALE GENOMIC DNA]</scope>
    <source>
        <strain evidence="4 5">DSM 5896</strain>
    </source>
</reference>
<protein>
    <submittedName>
        <fullName evidence="4">GNAT superfamily N-acetyltransferase</fullName>
    </submittedName>
</protein>
<dbReference type="RefSeq" id="WP_307436381.1">
    <property type="nucleotide sequence ID" value="NZ_JAUSVK010000001.1"/>
</dbReference>
<dbReference type="SUPFAM" id="SSF55729">
    <property type="entry name" value="Acyl-CoA N-acyltransferases (Nat)"/>
    <property type="match status" value="1"/>
</dbReference>
<evidence type="ECO:0000313" key="4">
    <source>
        <dbReference type="EMBL" id="MDQ0396315.1"/>
    </source>
</evidence>
<dbReference type="InterPro" id="IPR000182">
    <property type="entry name" value="GNAT_dom"/>
</dbReference>
<gene>
    <name evidence="4" type="ORF">J3R73_006107</name>
</gene>
<dbReference type="Gene3D" id="3.40.630.30">
    <property type="match status" value="1"/>
</dbReference>
<dbReference type="Pfam" id="PF00583">
    <property type="entry name" value="Acetyltransf_1"/>
    <property type="match status" value="1"/>
</dbReference>
<dbReference type="InterPro" id="IPR016181">
    <property type="entry name" value="Acyl_CoA_acyltransferase"/>
</dbReference>
<evidence type="ECO:0000259" key="3">
    <source>
        <dbReference type="PROSITE" id="PS51186"/>
    </source>
</evidence>
<dbReference type="InterPro" id="IPR050832">
    <property type="entry name" value="Bact_Acetyltransf"/>
</dbReference>
<sequence length="157" mass="17589">MPVQISDLIRYPDFSGAIADRVWNAWWRHKGYPIDVLTIWVRANLAGAPLPFCLVAHHDGEFVGTASLVASDMQECLELSPWVAAVWVEPQHRGQGVGTALVREAVDRAFQRGFERVHLGADAARRSFLQRIGWELVEKDIGARKLDLFRQTSAGRA</sequence>
<organism evidence="4 5">
    <name type="scientific">Labrys monachus</name>
    <dbReference type="NCBI Taxonomy" id="217067"/>
    <lineage>
        <taxon>Bacteria</taxon>
        <taxon>Pseudomonadati</taxon>
        <taxon>Pseudomonadota</taxon>
        <taxon>Alphaproteobacteria</taxon>
        <taxon>Hyphomicrobiales</taxon>
        <taxon>Xanthobacteraceae</taxon>
        <taxon>Labrys</taxon>
    </lineage>
</organism>
<evidence type="ECO:0000256" key="2">
    <source>
        <dbReference type="ARBA" id="ARBA00023315"/>
    </source>
</evidence>
<dbReference type="Proteomes" id="UP001237448">
    <property type="component" value="Unassembled WGS sequence"/>
</dbReference>
<proteinExistence type="predicted"/>
<dbReference type="PANTHER" id="PTHR43877">
    <property type="entry name" value="AMINOALKYLPHOSPHONATE N-ACETYLTRANSFERASE-RELATED-RELATED"/>
    <property type="match status" value="1"/>
</dbReference>
<name>A0ABU0FQH3_9HYPH</name>
<keyword evidence="1" id="KW-0808">Transferase</keyword>
<comment type="caution">
    <text evidence="4">The sequence shown here is derived from an EMBL/GenBank/DDBJ whole genome shotgun (WGS) entry which is preliminary data.</text>
</comment>
<dbReference type="CDD" id="cd04301">
    <property type="entry name" value="NAT_SF"/>
    <property type="match status" value="1"/>
</dbReference>
<feature type="domain" description="N-acetyltransferase" evidence="3">
    <location>
        <begin position="9"/>
        <end position="151"/>
    </location>
</feature>
<evidence type="ECO:0000313" key="5">
    <source>
        <dbReference type="Proteomes" id="UP001237448"/>
    </source>
</evidence>
<keyword evidence="2" id="KW-0012">Acyltransferase</keyword>